<reference evidence="3 5" key="3">
    <citation type="submission" date="2020-11" db="EMBL/GenBank/DDBJ databases">
        <title>Closed and high quality bacterial genomes of the OMM12 community.</title>
        <authorList>
            <person name="Marbouty M."/>
            <person name="Lamy-Besnier Q."/>
            <person name="Debarbieux L."/>
            <person name="Koszul R."/>
        </authorList>
    </citation>
    <scope>NUCLEOTIDE SEQUENCE [LARGE SCALE GENOMIC DNA]</scope>
    <source>
        <strain evidence="3 5">KB18</strain>
    </source>
</reference>
<dbReference type="Proteomes" id="UP000196710">
    <property type="component" value="Chromosome"/>
</dbReference>
<dbReference type="InterPro" id="IPR005835">
    <property type="entry name" value="NTP_transferase_dom"/>
</dbReference>
<accession>A0A1Z2XSC1</accession>
<sequence>MSEPVLVIMAAGLGSRYGGGGLKQVDPVGPCGERIIDFSMYDAYKAGFRRVVCVIKRDMLEDFKTEIAAPIEKYMRIDYAFQELSDIPGDAEIPEGREKPWGTGHAALCGARLCGDAPYAVINADDFYGREAYEKLYNFLKSADLEGEKLDLCMVGYQVQNTISENGYVSRGVCATEDGGLTQVVERTRIGRTPEGAIGYSEDEGETWVQLDPETPVSMQFWGFTPGFTKALEEEYARFFQEDLPKNPLKGEFYLPFAVNAMLQQGRAKVRVLETGGKWYGVTYRVDRQSVVDALRELTDKGEYPTPLWG</sequence>
<dbReference type="KEGG" id="amur:ADH66_12145"/>
<evidence type="ECO:0000313" key="4">
    <source>
        <dbReference type="Proteomes" id="UP000196710"/>
    </source>
</evidence>
<keyword evidence="4" id="KW-1185">Reference proteome</keyword>
<feature type="domain" description="Nucleotidyl transferase" evidence="1">
    <location>
        <begin position="7"/>
        <end position="186"/>
    </location>
</feature>
<proteinExistence type="predicted"/>
<reference evidence="2" key="1">
    <citation type="journal article" date="2017" name="Genome Announc.">
        <title>High-Quality Whole-Genome Sequences of the Oligo-Mouse-Microbiota Bacterial Community.</title>
        <authorList>
            <person name="Garzetti D."/>
            <person name="Brugiroux S."/>
            <person name="Bunk B."/>
            <person name="Pukall R."/>
            <person name="McCoy K.D."/>
            <person name="Macpherson A.J."/>
            <person name="Stecher B."/>
        </authorList>
    </citation>
    <scope>NUCLEOTIDE SEQUENCE</scope>
    <source>
        <strain evidence="2">KB18</strain>
    </source>
</reference>
<evidence type="ECO:0000313" key="3">
    <source>
        <dbReference type="EMBL" id="QQR30605.1"/>
    </source>
</evidence>
<dbReference type="Pfam" id="PF00483">
    <property type="entry name" value="NTP_transferase"/>
    <property type="match status" value="1"/>
</dbReference>
<gene>
    <name evidence="2" type="ORF">ADH66_12145</name>
    <name evidence="3" type="ORF">I5Q82_02455</name>
</gene>
<dbReference type="RefSeq" id="WP_066540358.1">
    <property type="nucleotide sequence ID" value="NZ_CP021422.1"/>
</dbReference>
<dbReference type="SUPFAM" id="SSF53448">
    <property type="entry name" value="Nucleotide-diphospho-sugar transferases"/>
    <property type="match status" value="1"/>
</dbReference>
<evidence type="ECO:0000259" key="1">
    <source>
        <dbReference type="Pfam" id="PF00483"/>
    </source>
</evidence>
<name>A0A1Z2XSC1_9FIRM</name>
<dbReference type="EMBL" id="CP021422">
    <property type="protein sequence ID" value="ASB41340.1"/>
    <property type="molecule type" value="Genomic_DNA"/>
</dbReference>
<dbReference type="Gene3D" id="3.90.550.10">
    <property type="entry name" value="Spore Coat Polysaccharide Biosynthesis Protein SpsA, Chain A"/>
    <property type="match status" value="1"/>
</dbReference>
<protein>
    <submittedName>
        <fullName evidence="3">Nucleotidyltransferase</fullName>
    </submittedName>
</protein>
<dbReference type="AlphaFoldDB" id="A0A1Z2XSC1"/>
<dbReference type="EMBL" id="CP065321">
    <property type="protein sequence ID" value="QQR30605.1"/>
    <property type="molecule type" value="Genomic_DNA"/>
</dbReference>
<reference evidence="4" key="2">
    <citation type="submission" date="2017-05" db="EMBL/GenBank/DDBJ databases">
        <title>Improved OligoMM genomes.</title>
        <authorList>
            <person name="Garzetti D."/>
        </authorList>
    </citation>
    <scope>NUCLEOTIDE SEQUENCE [LARGE SCALE GENOMIC DNA]</scope>
    <source>
        <strain evidence="4">KB18</strain>
    </source>
</reference>
<dbReference type="InterPro" id="IPR029044">
    <property type="entry name" value="Nucleotide-diphossugar_trans"/>
</dbReference>
<evidence type="ECO:0000313" key="2">
    <source>
        <dbReference type="EMBL" id="ASB41340.1"/>
    </source>
</evidence>
<organism evidence="3 5">
    <name type="scientific">Acutalibacter muris</name>
    <dbReference type="NCBI Taxonomy" id="1796620"/>
    <lineage>
        <taxon>Bacteria</taxon>
        <taxon>Bacillati</taxon>
        <taxon>Bacillota</taxon>
        <taxon>Clostridia</taxon>
        <taxon>Eubacteriales</taxon>
        <taxon>Acutalibacteraceae</taxon>
        <taxon>Acutalibacter</taxon>
    </lineage>
</organism>
<evidence type="ECO:0000313" key="5">
    <source>
        <dbReference type="Proteomes" id="UP000596035"/>
    </source>
</evidence>
<dbReference type="Proteomes" id="UP000596035">
    <property type="component" value="Chromosome"/>
</dbReference>